<dbReference type="Proteomes" id="UP000649604">
    <property type="component" value="Unassembled WGS sequence"/>
</dbReference>
<keyword evidence="4 8" id="KW-1278">Translocase</keyword>
<evidence type="ECO:0000256" key="2">
    <source>
        <dbReference type="ARBA" id="ARBA00022448"/>
    </source>
</evidence>
<comment type="subunit">
    <text evidence="8">The complex is composed of six subunits: RnfA, RnfB, RnfC, RnfD, RnfE and RnfG.</text>
</comment>
<feature type="transmembrane region" description="Helical" evidence="8">
    <location>
        <begin position="133"/>
        <end position="153"/>
    </location>
</feature>
<feature type="transmembrane region" description="Helical" evidence="8">
    <location>
        <begin position="103"/>
        <end position="127"/>
    </location>
</feature>
<dbReference type="GO" id="GO:0022900">
    <property type="term" value="P:electron transport chain"/>
    <property type="evidence" value="ECO:0007669"/>
    <property type="project" value="UniProtKB-UniRule"/>
</dbReference>
<dbReference type="InterPro" id="IPR050133">
    <property type="entry name" value="NqrDE/RnfAE_oxidrdctase"/>
</dbReference>
<dbReference type="Pfam" id="PF02508">
    <property type="entry name" value="Rnf-Nqr"/>
    <property type="match status" value="1"/>
</dbReference>
<dbReference type="EC" id="7.-.-.-" evidence="8"/>
<feature type="transmembrane region" description="Helical" evidence="8">
    <location>
        <begin position="165"/>
        <end position="189"/>
    </location>
</feature>
<dbReference type="EMBL" id="WJJP01000721">
    <property type="protein sequence ID" value="MBD3327305.1"/>
    <property type="molecule type" value="Genomic_DNA"/>
</dbReference>
<keyword evidence="8" id="KW-1003">Cell membrane</keyword>
<dbReference type="InterPro" id="IPR011293">
    <property type="entry name" value="Ion_transpt_RnfA/RsxA"/>
</dbReference>
<keyword evidence="6 8" id="KW-1133">Transmembrane helix</keyword>
<evidence type="ECO:0000256" key="5">
    <source>
        <dbReference type="ARBA" id="ARBA00022982"/>
    </source>
</evidence>
<dbReference type="InterPro" id="IPR003667">
    <property type="entry name" value="NqrDE/RnfAE"/>
</dbReference>
<keyword evidence="2 8" id="KW-0813">Transport</keyword>
<dbReference type="PIRSF" id="PIRSF006102">
    <property type="entry name" value="NQR_DE"/>
    <property type="match status" value="1"/>
</dbReference>
<reference evidence="9" key="1">
    <citation type="submission" date="2019-11" db="EMBL/GenBank/DDBJ databases">
        <title>Microbial mats filling the niche in hypersaline microbial mats.</title>
        <authorList>
            <person name="Wong H.L."/>
            <person name="Macleod F.I."/>
            <person name="White R.A. III"/>
            <person name="Burns B.P."/>
        </authorList>
    </citation>
    <scope>NUCLEOTIDE SEQUENCE</scope>
    <source>
        <strain evidence="9">Rbin_158</strain>
    </source>
</reference>
<gene>
    <name evidence="9" type="primary">rsxA</name>
    <name evidence="8" type="synonym">rnfA</name>
    <name evidence="9" type="ORF">GF339_22150</name>
</gene>
<dbReference type="NCBIfam" id="NF003481">
    <property type="entry name" value="PRK05151.1"/>
    <property type="match status" value="1"/>
</dbReference>
<keyword evidence="3 8" id="KW-0812">Transmembrane</keyword>
<dbReference type="GO" id="GO:0005886">
    <property type="term" value="C:plasma membrane"/>
    <property type="evidence" value="ECO:0007669"/>
    <property type="project" value="UniProtKB-SubCell"/>
</dbReference>
<comment type="function">
    <text evidence="8">Part of a membrane-bound complex that couples electron transfer with translocation of ions across the membrane.</text>
</comment>
<evidence type="ECO:0000313" key="10">
    <source>
        <dbReference type="Proteomes" id="UP000649604"/>
    </source>
</evidence>
<keyword evidence="7 8" id="KW-0472">Membrane</keyword>
<evidence type="ECO:0000256" key="4">
    <source>
        <dbReference type="ARBA" id="ARBA00022967"/>
    </source>
</evidence>
<organism evidence="9 10">
    <name type="scientific">candidate division KSB3 bacterium</name>
    <dbReference type="NCBI Taxonomy" id="2044937"/>
    <lineage>
        <taxon>Bacteria</taxon>
        <taxon>candidate division KSB3</taxon>
    </lineage>
</organism>
<keyword evidence="5 8" id="KW-0249">Electron transport</keyword>
<evidence type="ECO:0000256" key="8">
    <source>
        <dbReference type="HAMAP-Rule" id="MF_00459"/>
    </source>
</evidence>
<evidence type="ECO:0000313" key="9">
    <source>
        <dbReference type="EMBL" id="MBD3327305.1"/>
    </source>
</evidence>
<dbReference type="NCBIfam" id="TIGR01943">
    <property type="entry name" value="rnfA"/>
    <property type="match status" value="1"/>
</dbReference>
<evidence type="ECO:0000256" key="1">
    <source>
        <dbReference type="ARBA" id="ARBA00004127"/>
    </source>
</evidence>
<feature type="transmembrane region" description="Helical" evidence="8">
    <location>
        <begin position="6"/>
        <end position="30"/>
    </location>
</feature>
<comment type="subcellular location">
    <subcellularLocation>
        <location evidence="8">Cell membrane</location>
        <topology evidence="8">Multi-pass membrane protein</topology>
    </subcellularLocation>
    <subcellularLocation>
        <location evidence="1">Endomembrane system</location>
        <topology evidence="1">Multi-pass membrane protein</topology>
    </subcellularLocation>
</comment>
<evidence type="ECO:0000256" key="3">
    <source>
        <dbReference type="ARBA" id="ARBA00022692"/>
    </source>
</evidence>
<comment type="similarity">
    <text evidence="8">Belongs to the NqrDE/RnfAE family.</text>
</comment>
<dbReference type="PANTHER" id="PTHR30335">
    <property type="entry name" value="INTEGRAL MEMBRANE PROTEIN OF SOXR-REDUCING COMPLEX"/>
    <property type="match status" value="1"/>
</dbReference>
<dbReference type="GO" id="GO:0012505">
    <property type="term" value="C:endomembrane system"/>
    <property type="evidence" value="ECO:0007669"/>
    <property type="project" value="UniProtKB-SubCell"/>
</dbReference>
<dbReference type="PANTHER" id="PTHR30335:SF0">
    <property type="entry name" value="ION-TRANSLOCATING OXIDOREDUCTASE COMPLEX SUBUNIT A"/>
    <property type="match status" value="1"/>
</dbReference>
<feature type="transmembrane region" description="Helical" evidence="8">
    <location>
        <begin position="70"/>
        <end position="91"/>
    </location>
</feature>
<sequence>MEYFVIFMSAAVVNNFVLSYFLGICPFIGVSNKIDSAIGMGMAVTFVMSLTAVISWLINQYILIGLNLAFLEYVSFILVIASLVQLVEMFIKKMVPALYQALGIYLPLITTNCAILGLALFSVLRGYGFVENLFFGVGAGVGFTMALVIMAGIREELQLADVPGPFRGAGITLITAGILALAFMGFAGII</sequence>
<evidence type="ECO:0000256" key="6">
    <source>
        <dbReference type="ARBA" id="ARBA00022989"/>
    </source>
</evidence>
<name>A0A9D5K0B9_9BACT</name>
<dbReference type="AlphaFoldDB" id="A0A9D5K0B9"/>
<comment type="caution">
    <text evidence="9">The sequence shown here is derived from an EMBL/GenBank/DDBJ whole genome shotgun (WGS) entry which is preliminary data.</text>
</comment>
<dbReference type="HAMAP" id="MF_00459">
    <property type="entry name" value="RsxA_RnfA"/>
    <property type="match status" value="1"/>
</dbReference>
<accession>A0A9D5K0B9</accession>
<evidence type="ECO:0000256" key="7">
    <source>
        <dbReference type="ARBA" id="ARBA00023136"/>
    </source>
</evidence>
<feature type="transmembrane region" description="Helical" evidence="8">
    <location>
        <begin position="37"/>
        <end position="58"/>
    </location>
</feature>
<proteinExistence type="inferred from homology"/>
<protein>
    <recommendedName>
        <fullName evidence="8">Ion-translocating oxidoreductase complex subunit A</fullName>
        <ecNumber evidence="8">7.-.-.-</ecNumber>
    </recommendedName>
    <alternativeName>
        <fullName evidence="8">Rnf electron transport complex subunit A</fullName>
    </alternativeName>
</protein>